<keyword evidence="2" id="KW-0812">Transmembrane</keyword>
<name>A0ABT8KTM5_9BACT</name>
<dbReference type="InterPro" id="IPR029041">
    <property type="entry name" value="FAD-linked_oxidoreductase-like"/>
</dbReference>
<dbReference type="PANTHER" id="PTHR13914">
    <property type="entry name" value="PROLINE OXIDASE"/>
    <property type="match status" value="1"/>
</dbReference>
<feature type="domain" description="Proline dehydrogenase" evidence="3">
    <location>
        <begin position="79"/>
        <end position="378"/>
    </location>
</feature>
<dbReference type="Gene3D" id="3.20.20.220">
    <property type="match status" value="1"/>
</dbReference>
<evidence type="ECO:0000313" key="5">
    <source>
        <dbReference type="Proteomes" id="UP001172082"/>
    </source>
</evidence>
<organism evidence="4 5">
    <name type="scientific">Splendidivirga corallicola</name>
    <dbReference type="NCBI Taxonomy" id="3051826"/>
    <lineage>
        <taxon>Bacteria</taxon>
        <taxon>Pseudomonadati</taxon>
        <taxon>Bacteroidota</taxon>
        <taxon>Cytophagia</taxon>
        <taxon>Cytophagales</taxon>
        <taxon>Splendidivirgaceae</taxon>
        <taxon>Splendidivirga</taxon>
    </lineage>
</organism>
<evidence type="ECO:0000256" key="2">
    <source>
        <dbReference type="SAM" id="Phobius"/>
    </source>
</evidence>
<dbReference type="InterPro" id="IPR002872">
    <property type="entry name" value="Proline_DH_dom"/>
</dbReference>
<protein>
    <submittedName>
        <fullName evidence="4">Proline dehydrogenase family protein</fullName>
    </submittedName>
</protein>
<accession>A0ABT8KTM5</accession>
<evidence type="ECO:0000313" key="4">
    <source>
        <dbReference type="EMBL" id="MDN5203342.1"/>
    </source>
</evidence>
<keyword evidence="2" id="KW-0472">Membrane</keyword>
<feature type="transmembrane region" description="Helical" evidence="2">
    <location>
        <begin position="28"/>
        <end position="53"/>
    </location>
</feature>
<gene>
    <name evidence="4" type="ORF">QQ008_18290</name>
</gene>
<dbReference type="Pfam" id="PF01619">
    <property type="entry name" value="Pro_dh"/>
    <property type="match status" value="1"/>
</dbReference>
<reference evidence="4" key="1">
    <citation type="submission" date="2023-06" db="EMBL/GenBank/DDBJ databases">
        <title>Genomic of Parafulvivirga corallium.</title>
        <authorList>
            <person name="Wang G."/>
        </authorList>
    </citation>
    <scope>NUCLEOTIDE SEQUENCE</scope>
    <source>
        <strain evidence="4">BMA10</strain>
    </source>
</reference>
<evidence type="ECO:0000256" key="1">
    <source>
        <dbReference type="ARBA" id="ARBA00023002"/>
    </source>
</evidence>
<keyword evidence="5" id="KW-1185">Reference proteome</keyword>
<keyword evidence="1" id="KW-0560">Oxidoreductase</keyword>
<sequence length="398" mass="46079">MDPKKNVSFDDTSIAFSSKSNRRLRKMYYLFGSMNFNKLVKVGNILITFLLGIRFPIKGLIKHTVFEHFCGGETIEDSEKTIQELGKYNIGTILDYSVEGEKNEHGFDVTAKEIHRTIEKASDTESIPFSVFKVTGIASTHVLTKKQSGIELSQEEHSSYEKVIERVDALCKRAYEKGVRIFIDGEESWIQDVIDDLVYEMMRRYNREKAIVYNTYQMYRHDMLDNLKKAFRKAQSEDYYLGAKLVRGAYLEKERERAEELGYESPIQITKEDTDNDYNRALLFCIENKDRISLCSGSHNEYSNYYLTQLIEEKALSKNDPDIYFAQLYGMSDNISYNLAKSGYNVAKYVPYGPVRSVMPYLIRRAAENSAIAGQTNREFQLIKKELIRRKKGQNGRS</sequence>
<dbReference type="InterPro" id="IPR015659">
    <property type="entry name" value="Proline_oxidase"/>
</dbReference>
<proteinExistence type="predicted"/>
<dbReference type="SUPFAM" id="SSF51730">
    <property type="entry name" value="FAD-linked oxidoreductase"/>
    <property type="match status" value="1"/>
</dbReference>
<dbReference type="RefSeq" id="WP_346753366.1">
    <property type="nucleotide sequence ID" value="NZ_JAUJEA010000007.1"/>
</dbReference>
<dbReference type="EMBL" id="JAUJEA010000007">
    <property type="protein sequence ID" value="MDN5203342.1"/>
    <property type="molecule type" value="Genomic_DNA"/>
</dbReference>
<dbReference type="PANTHER" id="PTHR13914:SF0">
    <property type="entry name" value="PROLINE DEHYDROGENASE 1, MITOCHONDRIAL"/>
    <property type="match status" value="1"/>
</dbReference>
<dbReference type="Proteomes" id="UP001172082">
    <property type="component" value="Unassembled WGS sequence"/>
</dbReference>
<keyword evidence="2" id="KW-1133">Transmembrane helix</keyword>
<comment type="caution">
    <text evidence="4">The sequence shown here is derived from an EMBL/GenBank/DDBJ whole genome shotgun (WGS) entry which is preliminary data.</text>
</comment>
<evidence type="ECO:0000259" key="3">
    <source>
        <dbReference type="Pfam" id="PF01619"/>
    </source>
</evidence>